<gene>
    <name evidence="3" type="ORF">CHLRE_07g345200v5</name>
</gene>
<proteinExistence type="predicted"/>
<dbReference type="RefSeq" id="XP_042923012.1">
    <property type="nucleotide sequence ID" value="XM_043064444.1"/>
</dbReference>
<dbReference type="InterPro" id="IPR043129">
    <property type="entry name" value="ATPase_NBD"/>
</dbReference>
<dbReference type="GO" id="GO:0006357">
    <property type="term" value="P:regulation of transcription by RNA polymerase II"/>
    <property type="evidence" value="ECO:0000318"/>
    <property type="project" value="GO_Central"/>
</dbReference>
<evidence type="ECO:0000313" key="4">
    <source>
        <dbReference type="Proteomes" id="UP000006906"/>
    </source>
</evidence>
<dbReference type="Proteomes" id="UP000006906">
    <property type="component" value="Chromosome 7"/>
</dbReference>
<sequence>MAVRPAAGTGRGWADDWTSALQRGHAQGDYNGKLGAVGVRCPCDDPLPPPMHYCSAAEQSEWESVLGRHEDGGAGGGGFATGGGGSGSGTGPVTRANPLTVTPAAPSAPVPSAAAEGMAAATLGSSPATQQLSSGNPIPHYSTSNAGSNGISNSNSLSANGHQVSAGRALAGAFFSSAPRDAPRPPLQLHLALELGSHCTRAVLHDGLTELARVTYDSMLGQQQAGATAATSSDSSSSAHGGGSGSGAELQPASVARTLESLRRVMAAASAAAAQLAAGAAAGKSVRTCAANAAAAANSAAQEQTPLDVGASATLDQGLGGAAPSTPGQLLVGGPEVGGVRLTGRMVATAAVRSAAPASREALATAAAQVVGCSLEVLSGEQEAGLAWRGVVAALPAAATAAAGPGGGPPQLLVVDMGGRSTEIIHGSAAATAAPAGTSIPLGCVALHASALAVSAAGRSAGGGDTPADARGAPTPHGLEACVQLAEEVVRQHCAGQPWLTPPPSSQTVIAAAPAASPTFPRRLAFLPVFTGGTVTTVAALHLRLLWYERTAVHGCRLTAADVRQVMTKLAAPGGAPAAMAAYGWLTAARAETLAAGCGGLLGVMAACGVDEVVVSEADLLDGLLESVLEAP</sequence>
<dbReference type="PANTHER" id="PTHR30005:SF0">
    <property type="entry name" value="RETROGRADE REGULATION PROTEIN 2"/>
    <property type="match status" value="1"/>
</dbReference>
<dbReference type="Gene3D" id="3.30.420.40">
    <property type="match status" value="1"/>
</dbReference>
<dbReference type="InParanoid" id="A0A2K3DKY0"/>
<feature type="region of interest" description="Disordered" evidence="1">
    <location>
        <begin position="225"/>
        <end position="251"/>
    </location>
</feature>
<dbReference type="STRING" id="3055.A0A2K3DKY0"/>
<name>A0A2K3DKY0_CHLRE</name>
<dbReference type="Gramene" id="PNW81171">
    <property type="protein sequence ID" value="PNW81171"/>
    <property type="gene ID" value="CHLRE_07g345200v5"/>
</dbReference>
<dbReference type="Pfam" id="PF02541">
    <property type="entry name" value="Ppx-GppA"/>
    <property type="match status" value="1"/>
</dbReference>
<evidence type="ECO:0000256" key="1">
    <source>
        <dbReference type="SAM" id="MobiDB-lite"/>
    </source>
</evidence>
<reference evidence="3 4" key="1">
    <citation type="journal article" date="2007" name="Science">
        <title>The Chlamydomonas genome reveals the evolution of key animal and plant functions.</title>
        <authorList>
            <person name="Merchant S.S."/>
            <person name="Prochnik S.E."/>
            <person name="Vallon O."/>
            <person name="Harris E.H."/>
            <person name="Karpowicz S.J."/>
            <person name="Witman G.B."/>
            <person name="Terry A."/>
            <person name="Salamov A."/>
            <person name="Fritz-Laylin L.K."/>
            <person name="Marechal-Drouard L."/>
            <person name="Marshall W.F."/>
            <person name="Qu L.H."/>
            <person name="Nelson D.R."/>
            <person name="Sanderfoot A.A."/>
            <person name="Spalding M.H."/>
            <person name="Kapitonov V.V."/>
            <person name="Ren Q."/>
            <person name="Ferris P."/>
            <person name="Lindquist E."/>
            <person name="Shapiro H."/>
            <person name="Lucas S.M."/>
            <person name="Grimwood J."/>
            <person name="Schmutz J."/>
            <person name="Cardol P."/>
            <person name="Cerutti H."/>
            <person name="Chanfreau G."/>
            <person name="Chen C.L."/>
            <person name="Cognat V."/>
            <person name="Croft M.T."/>
            <person name="Dent R."/>
            <person name="Dutcher S."/>
            <person name="Fernandez E."/>
            <person name="Fukuzawa H."/>
            <person name="Gonzalez-Ballester D."/>
            <person name="Gonzalez-Halphen D."/>
            <person name="Hallmann A."/>
            <person name="Hanikenne M."/>
            <person name="Hippler M."/>
            <person name="Inwood W."/>
            <person name="Jabbari K."/>
            <person name="Kalanon M."/>
            <person name="Kuras R."/>
            <person name="Lefebvre P.A."/>
            <person name="Lemaire S.D."/>
            <person name="Lobanov A.V."/>
            <person name="Lohr M."/>
            <person name="Manuell A."/>
            <person name="Meier I."/>
            <person name="Mets L."/>
            <person name="Mittag M."/>
            <person name="Mittelmeier T."/>
            <person name="Moroney J.V."/>
            <person name="Moseley J."/>
            <person name="Napoli C."/>
            <person name="Nedelcu A.M."/>
            <person name="Niyogi K."/>
            <person name="Novoselov S.V."/>
            <person name="Paulsen I.T."/>
            <person name="Pazour G."/>
            <person name="Purton S."/>
            <person name="Ral J.P."/>
            <person name="Riano-Pachon D.M."/>
            <person name="Riekhof W."/>
            <person name="Rymarquis L."/>
            <person name="Schroda M."/>
            <person name="Stern D."/>
            <person name="Umen J."/>
            <person name="Willows R."/>
            <person name="Wilson N."/>
            <person name="Zimmer S.L."/>
            <person name="Allmer J."/>
            <person name="Balk J."/>
            <person name="Bisova K."/>
            <person name="Chen C.J."/>
            <person name="Elias M."/>
            <person name="Gendler K."/>
            <person name="Hauser C."/>
            <person name="Lamb M.R."/>
            <person name="Ledford H."/>
            <person name="Long J.C."/>
            <person name="Minagawa J."/>
            <person name="Page M.D."/>
            <person name="Pan J."/>
            <person name="Pootakham W."/>
            <person name="Roje S."/>
            <person name="Rose A."/>
            <person name="Stahlberg E."/>
            <person name="Terauchi A.M."/>
            <person name="Yang P."/>
            <person name="Ball S."/>
            <person name="Bowler C."/>
            <person name="Dieckmann C.L."/>
            <person name="Gladyshev V.N."/>
            <person name="Green P."/>
            <person name="Jorgensen R."/>
            <person name="Mayfield S."/>
            <person name="Mueller-Roeber B."/>
            <person name="Rajamani S."/>
            <person name="Sayre R.T."/>
            <person name="Brokstein P."/>
            <person name="Dubchak I."/>
            <person name="Goodstein D."/>
            <person name="Hornick L."/>
            <person name="Huang Y.W."/>
            <person name="Jhaveri J."/>
            <person name="Luo Y."/>
            <person name="Martinez D."/>
            <person name="Ngau W.C."/>
            <person name="Otillar B."/>
            <person name="Poliakov A."/>
            <person name="Porter A."/>
            <person name="Szajkowski L."/>
            <person name="Werner G."/>
            <person name="Zhou K."/>
            <person name="Grigoriev I.V."/>
            <person name="Rokhsar D.S."/>
            <person name="Grossman A.R."/>
        </authorList>
    </citation>
    <scope>NUCLEOTIDE SEQUENCE [LARGE SCALE GENOMIC DNA]</scope>
    <source>
        <strain evidence="4">CC-503</strain>
    </source>
</reference>
<dbReference type="OrthoDB" id="550944at2759"/>
<dbReference type="Gene3D" id="3.30.420.150">
    <property type="entry name" value="Exopolyphosphatase. Domain 2"/>
    <property type="match status" value="1"/>
</dbReference>
<dbReference type="KEGG" id="cre:CHLRE_07g345200v5"/>
<feature type="region of interest" description="Disordered" evidence="1">
    <location>
        <begin position="67"/>
        <end position="92"/>
    </location>
</feature>
<accession>A0A2K3DKY0</accession>
<feature type="domain" description="Ppx/GppA phosphatase N-terminal" evidence="2">
    <location>
        <begin position="345"/>
        <end position="452"/>
    </location>
</feature>
<evidence type="ECO:0000313" key="3">
    <source>
        <dbReference type="EMBL" id="PNW81171.1"/>
    </source>
</evidence>
<protein>
    <recommendedName>
        <fullName evidence="2">Ppx/GppA phosphatase N-terminal domain-containing protein</fullName>
    </recommendedName>
</protein>
<evidence type="ECO:0000259" key="2">
    <source>
        <dbReference type="Pfam" id="PF02541"/>
    </source>
</evidence>
<organism evidence="3 4">
    <name type="scientific">Chlamydomonas reinhardtii</name>
    <name type="common">Chlamydomonas smithii</name>
    <dbReference type="NCBI Taxonomy" id="3055"/>
    <lineage>
        <taxon>Eukaryota</taxon>
        <taxon>Viridiplantae</taxon>
        <taxon>Chlorophyta</taxon>
        <taxon>core chlorophytes</taxon>
        <taxon>Chlorophyceae</taxon>
        <taxon>CS clade</taxon>
        <taxon>Chlamydomonadales</taxon>
        <taxon>Chlamydomonadaceae</taxon>
        <taxon>Chlamydomonas</taxon>
    </lineage>
</organism>
<dbReference type="GeneID" id="66054165"/>
<feature type="compositionally biased region" description="Low complexity" evidence="1">
    <location>
        <begin position="225"/>
        <end position="239"/>
    </location>
</feature>
<feature type="compositionally biased region" description="Gly residues" evidence="1">
    <location>
        <begin position="73"/>
        <end position="90"/>
    </location>
</feature>
<dbReference type="AlphaFoldDB" id="A0A2K3DKY0"/>
<dbReference type="EMBL" id="CM008968">
    <property type="protein sequence ID" value="PNW81171.1"/>
    <property type="molecule type" value="Genomic_DNA"/>
</dbReference>
<dbReference type="InterPro" id="IPR050273">
    <property type="entry name" value="GppA/Ppx_hydrolase"/>
</dbReference>
<dbReference type="PANTHER" id="PTHR30005">
    <property type="entry name" value="EXOPOLYPHOSPHATASE"/>
    <property type="match status" value="1"/>
</dbReference>
<dbReference type="SUPFAM" id="SSF53067">
    <property type="entry name" value="Actin-like ATPase domain"/>
    <property type="match status" value="1"/>
</dbReference>
<dbReference type="InterPro" id="IPR003695">
    <property type="entry name" value="Ppx_GppA_N"/>
</dbReference>
<keyword evidence="4" id="KW-1185">Reference proteome</keyword>